<protein>
    <submittedName>
        <fullName evidence="1">Uncharacterized protein</fullName>
    </submittedName>
</protein>
<comment type="caution">
    <text evidence="1">The sequence shown here is derived from an EMBL/GenBank/DDBJ whole genome shotgun (WGS) entry which is preliminary data.</text>
</comment>
<keyword evidence="2" id="KW-1185">Reference proteome</keyword>
<reference evidence="1" key="1">
    <citation type="submission" date="2022-07" db="EMBL/GenBank/DDBJ databases">
        <title>Chromosome-level genome of Muraenolepis orangiensis.</title>
        <authorList>
            <person name="Kim J."/>
        </authorList>
    </citation>
    <scope>NUCLEOTIDE SEQUENCE</scope>
    <source>
        <strain evidence="1">KU_S4_2022</strain>
        <tissue evidence="1">Muscle</tissue>
    </source>
</reference>
<sequence>MGNRLVGRTVFLHGVPFRLLDQRSLQLIRLAFSAGDLETVAPEHGHQAIELDPELVPQVVASWQSPFYNVWTDLSFLYILLGESRNPVPGSRLVVNTSNLKVAFEGARSGCWLLLARKRADSQRVRDAPSRWASWCTGGPWCLRPDKTP</sequence>
<evidence type="ECO:0000313" key="2">
    <source>
        <dbReference type="Proteomes" id="UP001148018"/>
    </source>
</evidence>
<evidence type="ECO:0000313" key="1">
    <source>
        <dbReference type="EMBL" id="KAJ3598888.1"/>
    </source>
</evidence>
<dbReference type="Proteomes" id="UP001148018">
    <property type="component" value="Unassembled WGS sequence"/>
</dbReference>
<name>A0A9Q0II65_9TELE</name>
<dbReference type="AlphaFoldDB" id="A0A9Q0II65"/>
<accession>A0A9Q0II65</accession>
<proteinExistence type="predicted"/>
<dbReference type="EMBL" id="JANIIK010000048">
    <property type="protein sequence ID" value="KAJ3598888.1"/>
    <property type="molecule type" value="Genomic_DNA"/>
</dbReference>
<organism evidence="1 2">
    <name type="scientific">Muraenolepis orangiensis</name>
    <name type="common">Patagonian moray cod</name>
    <dbReference type="NCBI Taxonomy" id="630683"/>
    <lineage>
        <taxon>Eukaryota</taxon>
        <taxon>Metazoa</taxon>
        <taxon>Chordata</taxon>
        <taxon>Craniata</taxon>
        <taxon>Vertebrata</taxon>
        <taxon>Euteleostomi</taxon>
        <taxon>Actinopterygii</taxon>
        <taxon>Neopterygii</taxon>
        <taxon>Teleostei</taxon>
        <taxon>Neoteleostei</taxon>
        <taxon>Acanthomorphata</taxon>
        <taxon>Zeiogadaria</taxon>
        <taxon>Gadariae</taxon>
        <taxon>Gadiformes</taxon>
        <taxon>Muraenolepidoidei</taxon>
        <taxon>Muraenolepididae</taxon>
        <taxon>Muraenolepis</taxon>
    </lineage>
</organism>
<gene>
    <name evidence="1" type="ORF">NHX12_032851</name>
</gene>